<feature type="region of interest" description="Disordered" evidence="1">
    <location>
        <begin position="68"/>
        <end position="106"/>
    </location>
</feature>
<name>A0AAE1CR13_9GAST</name>
<comment type="caution">
    <text evidence="3">The sequence shown here is derived from an EMBL/GenBank/DDBJ whole genome shotgun (WGS) entry which is preliminary data.</text>
</comment>
<organism evidence="3 4">
    <name type="scientific">Elysia crispata</name>
    <name type="common">lettuce slug</name>
    <dbReference type="NCBI Taxonomy" id="231223"/>
    <lineage>
        <taxon>Eukaryota</taxon>
        <taxon>Metazoa</taxon>
        <taxon>Spiralia</taxon>
        <taxon>Lophotrochozoa</taxon>
        <taxon>Mollusca</taxon>
        <taxon>Gastropoda</taxon>
        <taxon>Heterobranchia</taxon>
        <taxon>Euthyneura</taxon>
        <taxon>Panpulmonata</taxon>
        <taxon>Sacoglossa</taxon>
        <taxon>Placobranchoidea</taxon>
        <taxon>Plakobranchidae</taxon>
        <taxon>Elysia</taxon>
    </lineage>
</organism>
<keyword evidence="2" id="KW-0732">Signal</keyword>
<gene>
    <name evidence="3" type="ORF">RRG08_041896</name>
</gene>
<evidence type="ECO:0000313" key="4">
    <source>
        <dbReference type="Proteomes" id="UP001283361"/>
    </source>
</evidence>
<dbReference type="AlphaFoldDB" id="A0AAE1CR13"/>
<evidence type="ECO:0000313" key="3">
    <source>
        <dbReference type="EMBL" id="KAK3728713.1"/>
    </source>
</evidence>
<keyword evidence="4" id="KW-1185">Reference proteome</keyword>
<protein>
    <submittedName>
        <fullName evidence="3">Uncharacterized protein</fullName>
    </submittedName>
</protein>
<evidence type="ECO:0000256" key="1">
    <source>
        <dbReference type="SAM" id="MobiDB-lite"/>
    </source>
</evidence>
<accession>A0AAE1CR13</accession>
<feature type="compositionally biased region" description="Low complexity" evidence="1">
    <location>
        <begin position="70"/>
        <end position="82"/>
    </location>
</feature>
<feature type="signal peptide" evidence="2">
    <location>
        <begin position="1"/>
        <end position="23"/>
    </location>
</feature>
<proteinExistence type="predicted"/>
<evidence type="ECO:0000256" key="2">
    <source>
        <dbReference type="SAM" id="SignalP"/>
    </source>
</evidence>
<reference evidence="3" key="1">
    <citation type="journal article" date="2023" name="G3 (Bethesda)">
        <title>A reference genome for the long-term kleptoplast-retaining sea slug Elysia crispata morphotype clarki.</title>
        <authorList>
            <person name="Eastman K.E."/>
            <person name="Pendleton A.L."/>
            <person name="Shaikh M.A."/>
            <person name="Suttiyut T."/>
            <person name="Ogas R."/>
            <person name="Tomko P."/>
            <person name="Gavelis G."/>
            <person name="Widhalm J.R."/>
            <person name="Wisecaver J.H."/>
        </authorList>
    </citation>
    <scope>NUCLEOTIDE SEQUENCE</scope>
    <source>
        <strain evidence="3">ECLA1</strain>
    </source>
</reference>
<feature type="compositionally biased region" description="Low complexity" evidence="1">
    <location>
        <begin position="92"/>
        <end position="104"/>
    </location>
</feature>
<dbReference type="Proteomes" id="UP001283361">
    <property type="component" value="Unassembled WGS sequence"/>
</dbReference>
<sequence length="163" mass="16515">MAFLKSALNIPSILAVLCSVVFSQAPNTDPTLFANLFMSSPQGGGASSNMINPAPGPSSTDLAALVGADSPSFSSSSSGGSLPPNPMFPTLGSSMGSPMGSAPPASVPKPNPFSHLMKMMLFRKMDMGNMWPLFALGGLGGGSSGGAGGMFSNPLLMYSMFNN</sequence>
<dbReference type="EMBL" id="JAWDGP010007174">
    <property type="protein sequence ID" value="KAK3728713.1"/>
    <property type="molecule type" value="Genomic_DNA"/>
</dbReference>
<feature type="chain" id="PRO_5042056944" evidence="2">
    <location>
        <begin position="24"/>
        <end position="163"/>
    </location>
</feature>